<sequence>MSLLNVSKAIPDTRFLGLVTAFLLKKKKDWGASKGLPLGDMHVPILIKDENIFLGLVVPHIT</sequence>
<evidence type="ECO:0000313" key="1">
    <source>
        <dbReference type="EMBL" id="KAJ8982299.1"/>
    </source>
</evidence>
<organism evidence="1 2">
    <name type="scientific">Molorchus minor</name>
    <dbReference type="NCBI Taxonomy" id="1323400"/>
    <lineage>
        <taxon>Eukaryota</taxon>
        <taxon>Metazoa</taxon>
        <taxon>Ecdysozoa</taxon>
        <taxon>Arthropoda</taxon>
        <taxon>Hexapoda</taxon>
        <taxon>Insecta</taxon>
        <taxon>Pterygota</taxon>
        <taxon>Neoptera</taxon>
        <taxon>Endopterygota</taxon>
        <taxon>Coleoptera</taxon>
        <taxon>Polyphaga</taxon>
        <taxon>Cucujiformia</taxon>
        <taxon>Chrysomeloidea</taxon>
        <taxon>Cerambycidae</taxon>
        <taxon>Lamiinae</taxon>
        <taxon>Monochamini</taxon>
        <taxon>Molorchus</taxon>
    </lineage>
</organism>
<reference evidence="1" key="1">
    <citation type="journal article" date="2023" name="Insect Mol. Biol.">
        <title>Genome sequencing provides insights into the evolution of gene families encoding plant cell wall-degrading enzymes in longhorned beetles.</title>
        <authorList>
            <person name="Shin N.R."/>
            <person name="Okamura Y."/>
            <person name="Kirsch R."/>
            <person name="Pauchet Y."/>
        </authorList>
    </citation>
    <scope>NUCLEOTIDE SEQUENCE</scope>
    <source>
        <strain evidence="1">MMC_N1</strain>
    </source>
</reference>
<dbReference type="Proteomes" id="UP001162164">
    <property type="component" value="Unassembled WGS sequence"/>
</dbReference>
<keyword evidence="2" id="KW-1185">Reference proteome</keyword>
<dbReference type="EMBL" id="JAPWTJ010000134">
    <property type="protein sequence ID" value="KAJ8982299.1"/>
    <property type="molecule type" value="Genomic_DNA"/>
</dbReference>
<gene>
    <name evidence="1" type="ORF">NQ317_001159</name>
</gene>
<accession>A0ABQ9JXG3</accession>
<evidence type="ECO:0000313" key="2">
    <source>
        <dbReference type="Proteomes" id="UP001162164"/>
    </source>
</evidence>
<name>A0ABQ9JXG3_9CUCU</name>
<comment type="caution">
    <text evidence="1">The sequence shown here is derived from an EMBL/GenBank/DDBJ whole genome shotgun (WGS) entry which is preliminary data.</text>
</comment>
<protein>
    <submittedName>
        <fullName evidence="1">Uncharacterized protein</fullName>
    </submittedName>
</protein>
<proteinExistence type="predicted"/>